<dbReference type="KEGG" id="sclo:SCLO_1025170"/>
<dbReference type="SUPFAM" id="SSF51182">
    <property type="entry name" value="RmlC-like cupins"/>
    <property type="match status" value="1"/>
</dbReference>
<dbReference type="InterPro" id="IPR011051">
    <property type="entry name" value="RmlC_Cupin_sf"/>
</dbReference>
<comment type="pathway">
    <text evidence="1 8">Amine and polyamine biosynthesis; ectoine biosynthesis; L-ectoine from L-aspartate 4-semialdehyde: step 3/3.</text>
</comment>
<evidence type="ECO:0000256" key="1">
    <source>
        <dbReference type="ARBA" id="ARBA00005181"/>
    </source>
</evidence>
<gene>
    <name evidence="8" type="primary">ectC</name>
    <name evidence="9" type="ORF">SCLO_1025170</name>
</gene>
<dbReference type="EMBL" id="AP017655">
    <property type="protein sequence ID" value="BAV65557.1"/>
    <property type="molecule type" value="Genomic_DNA"/>
</dbReference>
<dbReference type="InterPro" id="IPR010462">
    <property type="entry name" value="Ectoine_synth"/>
</dbReference>
<dbReference type="CDD" id="cd06978">
    <property type="entry name" value="cupin_EctC"/>
    <property type="match status" value="1"/>
</dbReference>
<keyword evidence="5 8" id="KW-0456">Lyase</keyword>
<protein>
    <recommendedName>
        <fullName evidence="4 8">L-ectoine synthase</fullName>
        <ecNumber evidence="3 8">4.2.1.108</ecNumber>
    </recommendedName>
    <alternativeName>
        <fullName evidence="6 8">N-acetyldiaminobutyrate dehydratase</fullName>
    </alternativeName>
</protein>
<dbReference type="EC" id="4.2.1.108" evidence="3 8"/>
<accession>A0A1E1F4X9</accession>
<comment type="similarity">
    <text evidence="2 8">Belongs to the ectoine synthase family.</text>
</comment>
<dbReference type="GO" id="GO:0033990">
    <property type="term" value="F:ectoine synthase activity"/>
    <property type="evidence" value="ECO:0007669"/>
    <property type="project" value="UniProtKB-EC"/>
</dbReference>
<dbReference type="GO" id="GO:0019491">
    <property type="term" value="P:ectoine biosynthetic process"/>
    <property type="evidence" value="ECO:0007669"/>
    <property type="project" value="UniProtKB-UniRule"/>
</dbReference>
<name>A0A1E1F4X9_9SPHN</name>
<proteinExistence type="inferred from homology"/>
<evidence type="ECO:0000256" key="2">
    <source>
        <dbReference type="ARBA" id="ARBA00009637"/>
    </source>
</evidence>
<organism evidence="9 10">
    <name type="scientific">Sphingobium cloacae</name>
    <dbReference type="NCBI Taxonomy" id="120107"/>
    <lineage>
        <taxon>Bacteria</taxon>
        <taxon>Pseudomonadati</taxon>
        <taxon>Pseudomonadota</taxon>
        <taxon>Alphaproteobacteria</taxon>
        <taxon>Sphingomonadales</taxon>
        <taxon>Sphingomonadaceae</taxon>
        <taxon>Sphingobium</taxon>
    </lineage>
</organism>
<evidence type="ECO:0000256" key="8">
    <source>
        <dbReference type="HAMAP-Rule" id="MF_01255"/>
    </source>
</evidence>
<dbReference type="UniPathway" id="UPA00067">
    <property type="reaction ID" value="UER00123"/>
</dbReference>
<reference evidence="9 10" key="1">
    <citation type="submission" date="2016-10" db="EMBL/GenBank/DDBJ databases">
        <title>Complete Genome Sequence of the Nonylphenol-Degrading Bacterium Sphingobium cloacae JCM 10874T.</title>
        <authorList>
            <person name="Ootsuka M."/>
            <person name="Nishizawa T."/>
            <person name="Ohta H."/>
        </authorList>
    </citation>
    <scope>NUCLEOTIDE SEQUENCE [LARGE SCALE GENOMIC DNA]</scope>
    <source>
        <strain evidence="9 10">JCM 10874</strain>
    </source>
</reference>
<dbReference type="PANTHER" id="PTHR39289:SF1">
    <property type="entry name" value="L-ECTOINE SYNTHASE"/>
    <property type="match status" value="1"/>
</dbReference>
<evidence type="ECO:0000256" key="5">
    <source>
        <dbReference type="ARBA" id="ARBA00023239"/>
    </source>
</evidence>
<comment type="catalytic activity">
    <reaction evidence="7 8">
        <text>(2S)-4-acetamido-2-aminobutanoate = L-ectoine + H2O</text>
        <dbReference type="Rhea" id="RHEA:17281"/>
        <dbReference type="ChEBI" id="CHEBI:15377"/>
        <dbReference type="ChEBI" id="CHEBI:58515"/>
        <dbReference type="ChEBI" id="CHEBI:58929"/>
        <dbReference type="EC" id="4.2.1.108"/>
    </reaction>
</comment>
<dbReference type="Gene3D" id="2.60.120.10">
    <property type="entry name" value="Jelly Rolls"/>
    <property type="match status" value="1"/>
</dbReference>
<evidence type="ECO:0000313" key="10">
    <source>
        <dbReference type="Proteomes" id="UP000218272"/>
    </source>
</evidence>
<dbReference type="PANTHER" id="PTHR39289">
    <property type="match status" value="1"/>
</dbReference>
<evidence type="ECO:0000313" key="9">
    <source>
        <dbReference type="EMBL" id="BAV65557.1"/>
    </source>
</evidence>
<comment type="function">
    <text evidence="8">Catalyzes the circularization of gamma-N-acetyl-alpha,gamma-diaminobutyric acid (ADABA) to ectoine (1,4,5,6-tetrahydro-2-methyl-4-pyrimidine carboxylic acid), which is an excellent osmoprotectant.</text>
</comment>
<evidence type="ECO:0000256" key="7">
    <source>
        <dbReference type="ARBA" id="ARBA00048714"/>
    </source>
</evidence>
<dbReference type="OrthoDB" id="9801830at2"/>
<dbReference type="NCBIfam" id="NF009806">
    <property type="entry name" value="PRK13290.1"/>
    <property type="match status" value="1"/>
</dbReference>
<evidence type="ECO:0000256" key="3">
    <source>
        <dbReference type="ARBA" id="ARBA00013192"/>
    </source>
</evidence>
<dbReference type="Proteomes" id="UP000218272">
    <property type="component" value="Chromosome SCLO_1"/>
</dbReference>
<evidence type="ECO:0000256" key="6">
    <source>
        <dbReference type="ARBA" id="ARBA00033271"/>
    </source>
</evidence>
<dbReference type="RefSeq" id="WP_066515461.1">
    <property type="nucleotide sequence ID" value="NZ_AP017655.1"/>
</dbReference>
<evidence type="ECO:0000256" key="4">
    <source>
        <dbReference type="ARBA" id="ARBA00019707"/>
    </source>
</evidence>
<keyword evidence="10" id="KW-1185">Reference proteome</keyword>
<dbReference type="Pfam" id="PF06339">
    <property type="entry name" value="Ectoine_synth"/>
    <property type="match status" value="1"/>
</dbReference>
<dbReference type="AlphaFoldDB" id="A0A1E1F4X9"/>
<dbReference type="HAMAP" id="MF_01255">
    <property type="entry name" value="Ectoine_synth"/>
    <property type="match status" value="1"/>
</dbReference>
<sequence>MIVRKLQDIRKSDRNVQSKGWESARLLLKDDSMGFSFHVTTMYAGEELHMHYQNHLEAVLVLKGKGTIEDLGTGVTHPLASGVMYALDAHDRHVVRPETDILCACVFNPPVTGSEVHDESGAYPAEADMVREAVPSN</sequence>
<dbReference type="InterPro" id="IPR014710">
    <property type="entry name" value="RmlC-like_jellyroll"/>
</dbReference>